<dbReference type="PaxDb" id="2903-EOD33073"/>
<dbReference type="HOGENOM" id="CLU_916553_0_0_1"/>
<dbReference type="Gene3D" id="2.60.120.620">
    <property type="entry name" value="q2cbj1_9rhob like domain"/>
    <property type="match status" value="1"/>
</dbReference>
<name>A0A0D3KBD8_EMIH1</name>
<dbReference type="RefSeq" id="XP_005785502.1">
    <property type="nucleotide sequence ID" value="XM_005785445.1"/>
</dbReference>
<evidence type="ECO:0000313" key="2">
    <source>
        <dbReference type="Proteomes" id="UP000013827"/>
    </source>
</evidence>
<dbReference type="Proteomes" id="UP000013827">
    <property type="component" value="Unassembled WGS sequence"/>
</dbReference>
<accession>A0A0D3KBD8</accession>
<sequence length="304" mass="31251">MLSLLCSGCAYALRAPRLTSAAPPLRRPYCCDGWSTLDEASWVIEDVEEEDDEESLAARAWEEESTLGSAAPLVRRTAPAAAAAALRDDGVVCVGPALGAATAAALRAEVLTQLEAARACEAGAGPLSSVLTASASAAAAITRWDLRLRVTAPVAAGLRELLSAPAVASSLLDAAGREAELWELAALEGVLFSTAVALQHEGPGYVAASADSAACGLLDAGEAALYDGRVLHCGGPNSSPERRVQFYATFRRAAADGAGLGNEAALSPLGTAAHSLLDEYRGKHTLGRLLDEAEAWAEGGERKS</sequence>
<dbReference type="EnsemblProtists" id="EOD33073">
    <property type="protein sequence ID" value="EOD33073"/>
    <property type="gene ID" value="EMIHUDRAFT_98776"/>
</dbReference>
<reference evidence="1" key="2">
    <citation type="submission" date="2024-10" db="UniProtKB">
        <authorList>
            <consortium name="EnsemblProtists"/>
        </authorList>
    </citation>
    <scope>IDENTIFICATION</scope>
</reference>
<evidence type="ECO:0000313" key="1">
    <source>
        <dbReference type="EnsemblProtists" id="EOD33073"/>
    </source>
</evidence>
<protein>
    <submittedName>
        <fullName evidence="1">Uncharacterized protein</fullName>
    </submittedName>
</protein>
<proteinExistence type="predicted"/>
<dbReference type="AlphaFoldDB" id="A0A0D3KBD8"/>
<keyword evidence="2" id="KW-1185">Reference proteome</keyword>
<reference evidence="2" key="1">
    <citation type="journal article" date="2013" name="Nature">
        <title>Pan genome of the phytoplankton Emiliania underpins its global distribution.</title>
        <authorList>
            <person name="Read B.A."/>
            <person name="Kegel J."/>
            <person name="Klute M.J."/>
            <person name="Kuo A."/>
            <person name="Lefebvre S.C."/>
            <person name="Maumus F."/>
            <person name="Mayer C."/>
            <person name="Miller J."/>
            <person name="Monier A."/>
            <person name="Salamov A."/>
            <person name="Young J."/>
            <person name="Aguilar M."/>
            <person name="Claverie J.M."/>
            <person name="Frickenhaus S."/>
            <person name="Gonzalez K."/>
            <person name="Herman E.K."/>
            <person name="Lin Y.C."/>
            <person name="Napier J."/>
            <person name="Ogata H."/>
            <person name="Sarno A.F."/>
            <person name="Shmutz J."/>
            <person name="Schroeder D."/>
            <person name="de Vargas C."/>
            <person name="Verret F."/>
            <person name="von Dassow P."/>
            <person name="Valentin K."/>
            <person name="Van de Peer Y."/>
            <person name="Wheeler G."/>
            <person name="Dacks J.B."/>
            <person name="Delwiche C.F."/>
            <person name="Dyhrman S.T."/>
            <person name="Glockner G."/>
            <person name="John U."/>
            <person name="Richards T."/>
            <person name="Worden A.Z."/>
            <person name="Zhang X."/>
            <person name="Grigoriev I.V."/>
            <person name="Allen A.E."/>
            <person name="Bidle K."/>
            <person name="Borodovsky M."/>
            <person name="Bowler C."/>
            <person name="Brownlee C."/>
            <person name="Cock J.M."/>
            <person name="Elias M."/>
            <person name="Gladyshev V.N."/>
            <person name="Groth M."/>
            <person name="Guda C."/>
            <person name="Hadaegh A."/>
            <person name="Iglesias-Rodriguez M.D."/>
            <person name="Jenkins J."/>
            <person name="Jones B.M."/>
            <person name="Lawson T."/>
            <person name="Leese F."/>
            <person name="Lindquist E."/>
            <person name="Lobanov A."/>
            <person name="Lomsadze A."/>
            <person name="Malik S.B."/>
            <person name="Marsh M.E."/>
            <person name="Mackinder L."/>
            <person name="Mock T."/>
            <person name="Mueller-Roeber B."/>
            <person name="Pagarete A."/>
            <person name="Parker M."/>
            <person name="Probert I."/>
            <person name="Quesneville H."/>
            <person name="Raines C."/>
            <person name="Rensing S.A."/>
            <person name="Riano-Pachon D.M."/>
            <person name="Richier S."/>
            <person name="Rokitta S."/>
            <person name="Shiraiwa Y."/>
            <person name="Soanes D.M."/>
            <person name="van der Giezen M."/>
            <person name="Wahlund T.M."/>
            <person name="Williams B."/>
            <person name="Wilson W."/>
            <person name="Wolfe G."/>
            <person name="Wurch L.L."/>
        </authorList>
    </citation>
    <scope>NUCLEOTIDE SEQUENCE</scope>
</reference>
<dbReference type="KEGG" id="ehx:EMIHUDRAFT_98776"/>
<dbReference type="GeneID" id="17278561"/>
<dbReference type="SUPFAM" id="SSF51197">
    <property type="entry name" value="Clavaminate synthase-like"/>
    <property type="match status" value="1"/>
</dbReference>
<organism evidence="1 2">
    <name type="scientific">Emiliania huxleyi (strain CCMP1516)</name>
    <dbReference type="NCBI Taxonomy" id="280463"/>
    <lineage>
        <taxon>Eukaryota</taxon>
        <taxon>Haptista</taxon>
        <taxon>Haptophyta</taxon>
        <taxon>Prymnesiophyceae</taxon>
        <taxon>Isochrysidales</taxon>
        <taxon>Noelaerhabdaceae</taxon>
        <taxon>Emiliania</taxon>
    </lineage>
</organism>